<dbReference type="InterPro" id="IPR050464">
    <property type="entry name" value="Zeta_carotene_desat/Oxidored"/>
</dbReference>
<dbReference type="AlphaFoldDB" id="A0A4R4VSM9"/>
<dbReference type="SUPFAM" id="SSF54373">
    <property type="entry name" value="FAD-linked reductases, C-terminal domain"/>
    <property type="match status" value="1"/>
</dbReference>
<gene>
    <name evidence="2" type="ORF">E1181_05350</name>
</gene>
<comment type="caution">
    <text evidence="2">The sequence shown here is derived from an EMBL/GenBank/DDBJ whole genome shotgun (WGS) entry which is preliminary data.</text>
</comment>
<keyword evidence="3" id="KW-1185">Reference proteome</keyword>
<dbReference type="InterPro" id="IPR036188">
    <property type="entry name" value="FAD/NAD-bd_sf"/>
</dbReference>
<reference evidence="2 3" key="1">
    <citation type="submission" date="2019-03" db="EMBL/GenBank/DDBJ databases">
        <title>Draft genome sequences of novel Actinobacteria.</title>
        <authorList>
            <person name="Sahin N."/>
            <person name="Ay H."/>
            <person name="Saygin H."/>
        </authorList>
    </citation>
    <scope>NUCLEOTIDE SEQUENCE [LARGE SCALE GENOMIC DNA]</scope>
    <source>
        <strain evidence="2 3">16K309</strain>
    </source>
</reference>
<name>A0A4R4VSM9_9PSEU</name>
<sequence>MSPDVDVAVVGAGIAGLTAATELRRAGLDVRVYEAAERIGGRMATARVDGCAIDTGAEQISPRGYPATWDLLRRLNFRPSDVPPIGRPIAMWRDGEAHLGFGSARGLLTGAGLSPRARLDLLRLPTRIDPERPESSSLGDATVTALASRHHPDVHDYLLQPAASFCLWDPRRSSAAVLLGMQQAVGSASTWRTYREGMDQPCRRMAAELDVVIGRPVSEVVSGGDSARLRVGEGVITARQVLLCVPAPVAAALHANPPAAEAEFLTACTFTSAIKVAIPLEAPVALPGRPYLLITPRAEEDLLAAILFDHLKHPDRVPAGKGMVTAVVNAESTPELLAAPDHEVVSRVIEAARRYLPVSGAAHVHRHAHALPECTPAALAALPGFRGRAIGPVDYAGDWVNLRPHSEGAVRTAALAASRALSRFGAAVPV</sequence>
<dbReference type="PANTHER" id="PTHR42923">
    <property type="entry name" value="PROTOPORPHYRINOGEN OXIDASE"/>
    <property type="match status" value="1"/>
</dbReference>
<dbReference type="GO" id="GO:0016491">
    <property type="term" value="F:oxidoreductase activity"/>
    <property type="evidence" value="ECO:0007669"/>
    <property type="project" value="InterPro"/>
</dbReference>
<dbReference type="EMBL" id="SMKS01000005">
    <property type="protein sequence ID" value="TDD08902.1"/>
    <property type="molecule type" value="Genomic_DNA"/>
</dbReference>
<evidence type="ECO:0000259" key="1">
    <source>
        <dbReference type="Pfam" id="PF01593"/>
    </source>
</evidence>
<dbReference type="InterPro" id="IPR002937">
    <property type="entry name" value="Amino_oxidase"/>
</dbReference>
<organism evidence="2 3">
    <name type="scientific">Saccharopolyspora terrae</name>
    <dbReference type="NCBI Taxonomy" id="2530384"/>
    <lineage>
        <taxon>Bacteria</taxon>
        <taxon>Bacillati</taxon>
        <taxon>Actinomycetota</taxon>
        <taxon>Actinomycetes</taxon>
        <taxon>Pseudonocardiales</taxon>
        <taxon>Pseudonocardiaceae</taxon>
        <taxon>Saccharopolyspora</taxon>
    </lineage>
</organism>
<dbReference type="Gene3D" id="3.50.50.60">
    <property type="entry name" value="FAD/NAD(P)-binding domain"/>
    <property type="match status" value="1"/>
</dbReference>
<feature type="domain" description="Amine oxidase" evidence="1">
    <location>
        <begin position="14"/>
        <end position="420"/>
    </location>
</feature>
<dbReference type="OrthoDB" id="3267377at2"/>
<dbReference type="SUPFAM" id="SSF51905">
    <property type="entry name" value="FAD/NAD(P)-binding domain"/>
    <property type="match status" value="1"/>
</dbReference>
<dbReference type="RefSeq" id="WP_132672773.1">
    <property type="nucleotide sequence ID" value="NZ_SMKS01000005.1"/>
</dbReference>
<evidence type="ECO:0000313" key="2">
    <source>
        <dbReference type="EMBL" id="TDD08902.1"/>
    </source>
</evidence>
<dbReference type="Pfam" id="PF01593">
    <property type="entry name" value="Amino_oxidase"/>
    <property type="match status" value="1"/>
</dbReference>
<proteinExistence type="predicted"/>
<dbReference type="PRINTS" id="PR00420">
    <property type="entry name" value="RNGMNOXGNASE"/>
</dbReference>
<dbReference type="Proteomes" id="UP000295674">
    <property type="component" value="Unassembled WGS sequence"/>
</dbReference>
<accession>A0A4R4VSM9</accession>
<evidence type="ECO:0000313" key="3">
    <source>
        <dbReference type="Proteomes" id="UP000295674"/>
    </source>
</evidence>
<protein>
    <submittedName>
        <fullName evidence="2">FAD-binding protein</fullName>
    </submittedName>
</protein>